<dbReference type="Pfam" id="PF08240">
    <property type="entry name" value="ADH_N"/>
    <property type="match status" value="1"/>
</dbReference>
<dbReference type="GO" id="GO:0016616">
    <property type="term" value="F:oxidoreductase activity, acting on the CH-OH group of donors, NAD or NADP as acceptor"/>
    <property type="evidence" value="ECO:0007669"/>
    <property type="project" value="UniProtKB-ARBA"/>
</dbReference>
<dbReference type="SUPFAM" id="SSF51735">
    <property type="entry name" value="NAD(P)-binding Rossmann-fold domains"/>
    <property type="match status" value="1"/>
</dbReference>
<dbReference type="InterPro" id="IPR036291">
    <property type="entry name" value="NAD(P)-bd_dom_sf"/>
</dbReference>
<dbReference type="AlphaFoldDB" id="A0A142EKL6"/>
<keyword evidence="2" id="KW-0479">Metal-binding</keyword>
<keyword evidence="2" id="KW-0862">Zinc</keyword>
<dbReference type="STRING" id="1727163.AO498_04585"/>
<keyword evidence="1" id="KW-0560">Oxidoreductase</keyword>
<dbReference type="InterPro" id="IPR020843">
    <property type="entry name" value="ER"/>
</dbReference>
<dbReference type="PROSITE" id="PS00059">
    <property type="entry name" value="ADH_ZINC"/>
    <property type="match status" value="1"/>
</dbReference>
<protein>
    <submittedName>
        <fullName evidence="4">Molecular chaperone GroES</fullName>
    </submittedName>
</protein>
<accession>A0A142EKL6</accession>
<dbReference type="EMBL" id="CP012836">
    <property type="protein sequence ID" value="AMQ55671.1"/>
    <property type="molecule type" value="Genomic_DNA"/>
</dbReference>
<comment type="similarity">
    <text evidence="2">Belongs to the zinc-containing alcohol dehydrogenase family.</text>
</comment>
<dbReference type="PANTHER" id="PTHR43189">
    <property type="entry name" value="ZINC-TYPE ALCOHOL DEHYDROGENASE-LIKE PROTEIN C1198.01-RELATED"/>
    <property type="match status" value="1"/>
</dbReference>
<dbReference type="Gene3D" id="3.40.50.720">
    <property type="entry name" value="NAD(P)-binding Rossmann-like Domain"/>
    <property type="match status" value="1"/>
</dbReference>
<dbReference type="RefSeq" id="WP_067544239.1">
    <property type="nucleotide sequence ID" value="NZ_CP012836.1"/>
</dbReference>
<dbReference type="Gene3D" id="3.90.180.10">
    <property type="entry name" value="Medium-chain alcohol dehydrogenases, catalytic domain"/>
    <property type="match status" value="1"/>
</dbReference>
<reference evidence="4 5" key="2">
    <citation type="journal article" date="2016" name="Genome Announc.">
        <title>Complete Genome Sequence of Algoriphagus sp. Strain M8-2, Isolated from a Brackish Lake.</title>
        <authorList>
            <person name="Muraguchi Y."/>
            <person name="Kushimoto K."/>
            <person name="Ohtsubo Y."/>
            <person name="Suzuki T."/>
            <person name="Dohra H."/>
            <person name="Kimbara K."/>
            <person name="Shintani M."/>
        </authorList>
    </citation>
    <scope>NUCLEOTIDE SEQUENCE [LARGE SCALE GENOMIC DNA]</scope>
    <source>
        <strain evidence="4 5">M8-2</strain>
    </source>
</reference>
<dbReference type="InterPro" id="IPR002328">
    <property type="entry name" value="ADH_Zn_CS"/>
</dbReference>
<dbReference type="PANTHER" id="PTHR43189:SF1">
    <property type="entry name" value="ZINC-TYPE ALCOHOL DEHYDROGENASE-LIKE PROTEIN C1198.01"/>
    <property type="match status" value="1"/>
</dbReference>
<feature type="domain" description="Enoyl reductase (ER)" evidence="3">
    <location>
        <begin position="16"/>
        <end position="344"/>
    </location>
</feature>
<evidence type="ECO:0000313" key="5">
    <source>
        <dbReference type="Proteomes" id="UP000073816"/>
    </source>
</evidence>
<evidence type="ECO:0000313" key="4">
    <source>
        <dbReference type="EMBL" id="AMQ55671.1"/>
    </source>
</evidence>
<dbReference type="KEGG" id="alm:AO498_04585"/>
<keyword evidence="5" id="KW-1185">Reference proteome</keyword>
<dbReference type="CDD" id="cd08258">
    <property type="entry name" value="Zn_ADH4"/>
    <property type="match status" value="1"/>
</dbReference>
<dbReference type="InterPro" id="IPR013149">
    <property type="entry name" value="ADH-like_C"/>
</dbReference>
<proteinExistence type="inferred from homology"/>
<comment type="cofactor">
    <cofactor evidence="2">
        <name>Zn(2+)</name>
        <dbReference type="ChEBI" id="CHEBI:29105"/>
    </cofactor>
</comment>
<dbReference type="SMART" id="SM00829">
    <property type="entry name" value="PKS_ER"/>
    <property type="match status" value="1"/>
</dbReference>
<organism evidence="4 5">
    <name type="scientific">Algoriphagus sanaruensis</name>
    <dbReference type="NCBI Taxonomy" id="1727163"/>
    <lineage>
        <taxon>Bacteria</taxon>
        <taxon>Pseudomonadati</taxon>
        <taxon>Bacteroidota</taxon>
        <taxon>Cytophagia</taxon>
        <taxon>Cytophagales</taxon>
        <taxon>Cyclobacteriaceae</taxon>
        <taxon>Algoriphagus</taxon>
    </lineage>
</organism>
<dbReference type="InterPro" id="IPR013154">
    <property type="entry name" value="ADH-like_N"/>
</dbReference>
<dbReference type="Proteomes" id="UP000073816">
    <property type="component" value="Chromosome"/>
</dbReference>
<dbReference type="OrthoDB" id="9806940at2"/>
<sequence length="347" mass="37443">MSSTKIPAVVNYSEQKHSVEIREIPVPEIGEEDILLEVENVGVCGSDLHQWTSDHSWPVNYPVVMGHEFGGKIAALGSRVSGWKVGDRVVSETAAVIDSLNPMSKVGLYNLDPTRKGFGYGVNGAMTRFVRVPARCLHNVPENLSFEEACLTEPCCVAFNALVGNSHIKPGDRVIVIGPGTIGILCAAVARLCGAEVAVLGLEADRGRLEIAKNAYGCDPLIGEDVAEAWARKRDGLGADLIVDAAGHSITLRTAMKLVRPNGQITKVGWGPQPLNFSIDPIVQKNVRLQGSFSHNWPIWERVIALLASGALNVKPIIGGVWSITDWHEAFEKMHTGQIVKAVLKPV</sequence>
<reference evidence="5" key="1">
    <citation type="submission" date="2015-09" db="EMBL/GenBank/DDBJ databases">
        <title>Complete sequence of Algoriphagus sp. M8-2.</title>
        <authorList>
            <person name="Shintani M."/>
        </authorList>
    </citation>
    <scope>NUCLEOTIDE SEQUENCE [LARGE SCALE GENOMIC DNA]</scope>
    <source>
        <strain evidence="5">M8-2</strain>
    </source>
</reference>
<dbReference type="SUPFAM" id="SSF50129">
    <property type="entry name" value="GroES-like"/>
    <property type="match status" value="1"/>
</dbReference>
<evidence type="ECO:0000256" key="2">
    <source>
        <dbReference type="RuleBase" id="RU361277"/>
    </source>
</evidence>
<dbReference type="InterPro" id="IPR011032">
    <property type="entry name" value="GroES-like_sf"/>
</dbReference>
<dbReference type="Pfam" id="PF00107">
    <property type="entry name" value="ADH_zinc_N"/>
    <property type="match status" value="1"/>
</dbReference>
<evidence type="ECO:0000259" key="3">
    <source>
        <dbReference type="SMART" id="SM00829"/>
    </source>
</evidence>
<name>A0A142EKL6_9BACT</name>
<gene>
    <name evidence="4" type="ORF">AO498_04585</name>
</gene>
<evidence type="ECO:0000256" key="1">
    <source>
        <dbReference type="ARBA" id="ARBA00023002"/>
    </source>
</evidence>
<dbReference type="PATRIC" id="fig|1727163.4.peg.953"/>
<dbReference type="GO" id="GO:0008270">
    <property type="term" value="F:zinc ion binding"/>
    <property type="evidence" value="ECO:0007669"/>
    <property type="project" value="InterPro"/>
</dbReference>